<gene>
    <name evidence="4" type="ORF">BXY66_2500</name>
</gene>
<reference evidence="4 5" key="1">
    <citation type="submission" date="2019-03" db="EMBL/GenBank/DDBJ databases">
        <title>Genomic Encyclopedia of Archaeal and Bacterial Type Strains, Phase II (KMG-II): from individual species to whole genera.</title>
        <authorList>
            <person name="Goeker M."/>
        </authorList>
    </citation>
    <scope>NUCLEOTIDE SEQUENCE [LARGE SCALE GENOMIC DNA]</scope>
    <source>
        <strain evidence="4 5">DSM 26433</strain>
    </source>
</reference>
<feature type="domain" description="Aminomethyltransferase C-terminal" evidence="2">
    <location>
        <begin position="651"/>
        <end position="732"/>
    </location>
</feature>
<dbReference type="Pfam" id="PF08669">
    <property type="entry name" value="GCV_T_C"/>
    <property type="match status" value="1"/>
</dbReference>
<organism evidence="4 5">
    <name type="scientific">Shimia isoporae</name>
    <dbReference type="NCBI Taxonomy" id="647720"/>
    <lineage>
        <taxon>Bacteria</taxon>
        <taxon>Pseudomonadati</taxon>
        <taxon>Pseudomonadota</taxon>
        <taxon>Alphaproteobacteria</taxon>
        <taxon>Rhodobacterales</taxon>
        <taxon>Roseobacteraceae</taxon>
    </lineage>
</organism>
<dbReference type="InterPro" id="IPR027266">
    <property type="entry name" value="TrmE/GcvT-like"/>
</dbReference>
<evidence type="ECO:0000313" key="4">
    <source>
        <dbReference type="EMBL" id="TCL01191.1"/>
    </source>
</evidence>
<dbReference type="GO" id="GO:0008168">
    <property type="term" value="F:methyltransferase activity"/>
    <property type="evidence" value="ECO:0007669"/>
    <property type="project" value="UniProtKB-KW"/>
</dbReference>
<dbReference type="Pfam" id="PF09347">
    <property type="entry name" value="DUF1989"/>
    <property type="match status" value="1"/>
</dbReference>
<feature type="domain" description="GCVT N-terminal" evidence="1">
    <location>
        <begin position="375"/>
        <end position="633"/>
    </location>
</feature>
<protein>
    <submittedName>
        <fullName evidence="4">Aminomethyltransferase</fullName>
    </submittedName>
</protein>
<comment type="caution">
    <text evidence="4">The sequence shown here is derived from an EMBL/GenBank/DDBJ whole genome shotgun (WGS) entry which is preliminary data.</text>
</comment>
<dbReference type="InterPro" id="IPR006222">
    <property type="entry name" value="GCVT_N"/>
</dbReference>
<dbReference type="Proteomes" id="UP000295673">
    <property type="component" value="Unassembled WGS sequence"/>
</dbReference>
<dbReference type="InterPro" id="IPR028896">
    <property type="entry name" value="GcvT/YgfZ/DmdA"/>
</dbReference>
<dbReference type="PANTHER" id="PTHR43757:SF2">
    <property type="entry name" value="AMINOMETHYLTRANSFERASE, MITOCHONDRIAL"/>
    <property type="match status" value="1"/>
</dbReference>
<feature type="domain" description="DUF1989" evidence="3">
    <location>
        <begin position="146"/>
        <end position="314"/>
    </location>
</feature>
<dbReference type="Gene3D" id="3.30.1360.120">
    <property type="entry name" value="Probable tRNA modification gtpase trme, domain 1"/>
    <property type="match status" value="1"/>
</dbReference>
<evidence type="ECO:0000259" key="3">
    <source>
        <dbReference type="Pfam" id="PF09347"/>
    </source>
</evidence>
<sequence>MIAARETARFDLKKHDMLSLRPMGGDQSVAVLVFDARGKVAPTILGLEAGEDLAPSSFQSDELLGWVSANGGDRNAALPAAWVPLDDLLALSASATCTVWVVRPQSANELVSAAALGAVQVSVKPAAVDAGVALPPPLGDVREEFTVRRGTAMAYDLRPGEIVQIIDVEGQQCSDFVALRSKALDEGRDIMIDTTATRTMVRGAYPGPGLYDKFYDQDLRPMMQVLQDTCGRHDAFGMACTDRGYADRGFPGHLNCSDNISGALSSRGVAARAAWPAINFFWSTWVDPHSHQIHTEESHSRPGDYVAMRALEELVCVTTACPDDIDPINGWNPTDVHVRIYRPDAPIRRAIAYREKEDAAMTISRESAFHPATSRLTNHFAPARDVWAPASFPSVGTVGEYWACREKATLQDMSSLRKYDIIGPDAETLLQKSLTRDVSRVAVWRGTYALICDEAGTVVDDGTLFRLAPDLYRWCCGSEESARVFEDVAQRDNLQVRVHGMESALPNLALQGPRSREILERFVFTQPTHPSLQELKWFGVTIARVGDREGIPFMLSRSGYTGELGYELFCAASDAPALWDAVMTAGEDLGITPMGGEALETIRIEAGLASRNEFAAGIDAFEAGLGFAVDLRKADFIGKAALERNARDPRRVLSGLKFACNDVPAHGAPIFAGERQVGVITSATRSPMFECSIAMARLAIEFAVAGETLEVGQLDGRMKRLTATVCDVPFFDPKRERARA</sequence>
<name>A0A4V2Q260_9RHOB</name>
<proteinExistence type="predicted"/>
<keyword evidence="5" id="KW-1185">Reference proteome</keyword>
<evidence type="ECO:0000259" key="2">
    <source>
        <dbReference type="Pfam" id="PF08669"/>
    </source>
</evidence>
<keyword evidence="4" id="KW-0489">Methyltransferase</keyword>
<evidence type="ECO:0000259" key="1">
    <source>
        <dbReference type="Pfam" id="PF01571"/>
    </source>
</evidence>
<dbReference type="SUPFAM" id="SSF103025">
    <property type="entry name" value="Folate-binding domain"/>
    <property type="match status" value="1"/>
</dbReference>
<dbReference type="GO" id="GO:0005829">
    <property type="term" value="C:cytosol"/>
    <property type="evidence" value="ECO:0007669"/>
    <property type="project" value="TreeGrafter"/>
</dbReference>
<dbReference type="Pfam" id="PF01571">
    <property type="entry name" value="GCV_T"/>
    <property type="match status" value="1"/>
</dbReference>
<dbReference type="InterPro" id="IPR018959">
    <property type="entry name" value="DUF1989"/>
</dbReference>
<evidence type="ECO:0000313" key="5">
    <source>
        <dbReference type="Proteomes" id="UP000295673"/>
    </source>
</evidence>
<dbReference type="SUPFAM" id="SSF101790">
    <property type="entry name" value="Aminomethyltransferase beta-barrel domain"/>
    <property type="match status" value="1"/>
</dbReference>
<dbReference type="InterPro" id="IPR013977">
    <property type="entry name" value="GcvT_C"/>
</dbReference>
<dbReference type="AlphaFoldDB" id="A0A4V2Q260"/>
<dbReference type="InterPro" id="IPR029043">
    <property type="entry name" value="GcvT/YgfZ_C"/>
</dbReference>
<dbReference type="GO" id="GO:0032259">
    <property type="term" value="P:methylation"/>
    <property type="evidence" value="ECO:0007669"/>
    <property type="project" value="UniProtKB-KW"/>
</dbReference>
<dbReference type="EMBL" id="SMGR01000002">
    <property type="protein sequence ID" value="TCL01191.1"/>
    <property type="molecule type" value="Genomic_DNA"/>
</dbReference>
<keyword evidence="4" id="KW-0808">Transferase</keyword>
<accession>A0A4V2Q260</accession>
<dbReference type="PANTHER" id="PTHR43757">
    <property type="entry name" value="AMINOMETHYLTRANSFERASE"/>
    <property type="match status" value="1"/>
</dbReference>